<dbReference type="SUPFAM" id="SSF55729">
    <property type="entry name" value="Acyl-CoA N-acyltransferases (Nat)"/>
    <property type="match status" value="1"/>
</dbReference>
<dbReference type="PANTHER" id="PTHR39173">
    <property type="entry name" value="ACETYLTRANSFERASE"/>
    <property type="match status" value="1"/>
</dbReference>
<protein>
    <submittedName>
        <fullName evidence="2">Predicted acetyltransferase</fullName>
    </submittedName>
</protein>
<gene>
    <name evidence="2" type="ORF">GA0111570_104176</name>
</gene>
<reference evidence="2 3" key="1">
    <citation type="submission" date="2016-06" db="EMBL/GenBank/DDBJ databases">
        <authorList>
            <person name="Olsen C.W."/>
            <person name="Carey S."/>
            <person name="Hinshaw L."/>
            <person name="Karasin A.I."/>
        </authorList>
    </citation>
    <scope>NUCLEOTIDE SEQUENCE [LARGE SCALE GENOMIC DNA]</scope>
    <source>
        <strain evidence="2 3">LZ-22</strain>
    </source>
</reference>
<proteinExistence type="predicted"/>
<dbReference type="OrthoDB" id="9797989at2"/>
<dbReference type="Pfam" id="PF13302">
    <property type="entry name" value="Acetyltransf_3"/>
    <property type="match status" value="1"/>
</dbReference>
<dbReference type="Gene3D" id="3.40.630.30">
    <property type="match status" value="1"/>
</dbReference>
<keyword evidence="2" id="KW-0808">Transferase</keyword>
<organism evidence="2 3">
    <name type="scientific">Raineyella antarctica</name>
    <dbReference type="NCBI Taxonomy" id="1577474"/>
    <lineage>
        <taxon>Bacteria</taxon>
        <taxon>Bacillati</taxon>
        <taxon>Actinomycetota</taxon>
        <taxon>Actinomycetes</taxon>
        <taxon>Propionibacteriales</taxon>
        <taxon>Propionibacteriaceae</taxon>
        <taxon>Raineyella</taxon>
    </lineage>
</organism>
<feature type="domain" description="N-acetyltransferase" evidence="1">
    <location>
        <begin position="17"/>
        <end position="174"/>
    </location>
</feature>
<dbReference type="PANTHER" id="PTHR39173:SF1">
    <property type="entry name" value="ACETYLTRANSFERASE"/>
    <property type="match status" value="1"/>
</dbReference>
<sequence>MAPVLVEPDIRFHASFLELVEEWGEGLMHGFSLEPEDDVSTPDGFATWVRTLLAEETVPRKPSFVTSTTRWIVEDDAVLGSVQLRHELNEFLAAVGGHVGYGVRPSARRRGLARFAMAGILDIARERGLGRVMVSCDVDNIGSRRTIEGAGGVFQDVVPGLAGRPYRRYWIDLD</sequence>
<dbReference type="Proteomes" id="UP000199086">
    <property type="component" value="Unassembled WGS sequence"/>
</dbReference>
<keyword evidence="3" id="KW-1185">Reference proteome</keyword>
<dbReference type="GO" id="GO:0016747">
    <property type="term" value="F:acyltransferase activity, transferring groups other than amino-acyl groups"/>
    <property type="evidence" value="ECO:0007669"/>
    <property type="project" value="InterPro"/>
</dbReference>
<dbReference type="CDD" id="cd04301">
    <property type="entry name" value="NAT_SF"/>
    <property type="match status" value="1"/>
</dbReference>
<dbReference type="InterPro" id="IPR016181">
    <property type="entry name" value="Acyl_CoA_acyltransferase"/>
</dbReference>
<dbReference type="InterPro" id="IPR000182">
    <property type="entry name" value="GNAT_dom"/>
</dbReference>
<evidence type="ECO:0000313" key="3">
    <source>
        <dbReference type="Proteomes" id="UP000199086"/>
    </source>
</evidence>
<dbReference type="AlphaFoldDB" id="A0A1G6GPI6"/>
<evidence type="ECO:0000313" key="2">
    <source>
        <dbReference type="EMBL" id="SDB83675.1"/>
    </source>
</evidence>
<dbReference type="STRING" id="1577474.GA0111570_104176"/>
<dbReference type="EMBL" id="FMYF01000004">
    <property type="protein sequence ID" value="SDB83675.1"/>
    <property type="molecule type" value="Genomic_DNA"/>
</dbReference>
<dbReference type="PROSITE" id="PS51186">
    <property type="entry name" value="GNAT"/>
    <property type="match status" value="1"/>
</dbReference>
<accession>A0A1G6GPI6</accession>
<evidence type="ECO:0000259" key="1">
    <source>
        <dbReference type="PROSITE" id="PS51186"/>
    </source>
</evidence>
<name>A0A1G6GPI6_9ACTN</name>
<dbReference type="RefSeq" id="WP_092608767.1">
    <property type="nucleotide sequence ID" value="NZ_FMYF01000004.1"/>
</dbReference>